<feature type="domain" description="Gfo/Idh/MocA-like oxidoreductase C-terminal" evidence="2">
    <location>
        <begin position="140"/>
        <end position="362"/>
    </location>
</feature>
<dbReference type="SUPFAM" id="SSF55347">
    <property type="entry name" value="Glyceraldehyde-3-phosphate dehydrogenase-like, C-terminal domain"/>
    <property type="match status" value="1"/>
</dbReference>
<evidence type="ECO:0000313" key="3">
    <source>
        <dbReference type="EMBL" id="CAB4678589.1"/>
    </source>
</evidence>
<sequence>MKAELRYGIIGAGSMGREHIENIKVMGGAVVSAISDPHTPSQEAALAMAPDATVFSDHRALIDSGLVDAIIVATPNDTHAAVLKDCLASDIAVFVEKPLATTVEDLKSILAWDEKRSAMTWMGLEYRFMPPVAEAIARAKEGEAGKIHQVTIREHREPFYPKVDNWNRFAERTGGTLVEKCCHYFNLMDLVIGQQPIRVFASGGQNVNHLDEKYNGKQADMLDNAYVVLEYANGARAMLDLCMFGEGSFDKEILTIVGDEGKIESFLPSQVVRASRRETIGKLSGWKQGASHGSGSEQKIVHNYDVKYMGHHYGASYIEHTKFRDAILNSTPAEVTLADGVTSVVTGLAAHKSINEGRVVEIKELWN</sequence>
<reference evidence="4" key="1">
    <citation type="submission" date="2020-05" db="EMBL/GenBank/DDBJ databases">
        <authorList>
            <person name="Chiriac C."/>
            <person name="Salcher M."/>
            <person name="Ghai R."/>
            <person name="Kavagutti S V."/>
        </authorList>
    </citation>
    <scope>NUCLEOTIDE SEQUENCE</scope>
</reference>
<dbReference type="InterPro" id="IPR004104">
    <property type="entry name" value="Gfo/Idh/MocA-like_OxRdtase_C"/>
</dbReference>
<dbReference type="InterPro" id="IPR000683">
    <property type="entry name" value="Gfo/Idh/MocA-like_OxRdtase_N"/>
</dbReference>
<proteinExistence type="predicted"/>
<dbReference type="SUPFAM" id="SSF51735">
    <property type="entry name" value="NAD(P)-binding Rossmann-fold domains"/>
    <property type="match status" value="1"/>
</dbReference>
<dbReference type="GO" id="GO:0000166">
    <property type="term" value="F:nucleotide binding"/>
    <property type="evidence" value="ECO:0007669"/>
    <property type="project" value="InterPro"/>
</dbReference>
<dbReference type="EMBL" id="CAEZXG010000023">
    <property type="protein sequence ID" value="CAB4678589.1"/>
    <property type="molecule type" value="Genomic_DNA"/>
</dbReference>
<dbReference type="Pfam" id="PF02894">
    <property type="entry name" value="GFO_IDH_MocA_C"/>
    <property type="match status" value="1"/>
</dbReference>
<dbReference type="PANTHER" id="PTHR43593:SF1">
    <property type="entry name" value="INOSITOL 2-DEHYDROGENASE"/>
    <property type="match status" value="1"/>
</dbReference>
<dbReference type="Pfam" id="PF01408">
    <property type="entry name" value="GFO_IDH_MocA"/>
    <property type="match status" value="1"/>
</dbReference>
<accession>A0A6J6ZPH3</accession>
<gene>
    <name evidence="3" type="ORF">UFOPK2359_00534</name>
    <name evidence="4" type="ORF">UFOPK3167_00434</name>
</gene>
<dbReference type="InterPro" id="IPR050424">
    <property type="entry name" value="Gfo-Idh-MocA_inositol_DH"/>
</dbReference>
<feature type="domain" description="Gfo/Idh/MocA-like oxidoreductase N-terminal" evidence="1">
    <location>
        <begin position="5"/>
        <end position="123"/>
    </location>
</feature>
<name>A0A6J6ZPH3_9ZZZZ</name>
<organism evidence="4">
    <name type="scientific">freshwater metagenome</name>
    <dbReference type="NCBI Taxonomy" id="449393"/>
    <lineage>
        <taxon>unclassified sequences</taxon>
        <taxon>metagenomes</taxon>
        <taxon>ecological metagenomes</taxon>
    </lineage>
</organism>
<protein>
    <submittedName>
        <fullName evidence="4">Unannotated protein</fullName>
    </submittedName>
</protein>
<dbReference type="Gene3D" id="3.40.50.720">
    <property type="entry name" value="NAD(P)-binding Rossmann-like Domain"/>
    <property type="match status" value="1"/>
</dbReference>
<dbReference type="InterPro" id="IPR036291">
    <property type="entry name" value="NAD(P)-bd_dom_sf"/>
</dbReference>
<evidence type="ECO:0000259" key="2">
    <source>
        <dbReference type="Pfam" id="PF02894"/>
    </source>
</evidence>
<dbReference type="EMBL" id="CAFABF010000012">
    <property type="protein sequence ID" value="CAB4823372.1"/>
    <property type="molecule type" value="Genomic_DNA"/>
</dbReference>
<evidence type="ECO:0000313" key="4">
    <source>
        <dbReference type="EMBL" id="CAB4823372.1"/>
    </source>
</evidence>
<dbReference type="PANTHER" id="PTHR43593">
    <property type="match status" value="1"/>
</dbReference>
<dbReference type="Gene3D" id="3.30.360.10">
    <property type="entry name" value="Dihydrodipicolinate Reductase, domain 2"/>
    <property type="match status" value="1"/>
</dbReference>
<evidence type="ECO:0000259" key="1">
    <source>
        <dbReference type="Pfam" id="PF01408"/>
    </source>
</evidence>
<dbReference type="AlphaFoldDB" id="A0A6J6ZPH3"/>